<dbReference type="InterPro" id="IPR015915">
    <property type="entry name" value="Kelch-typ_b-propeller"/>
</dbReference>
<evidence type="ECO:0008006" key="4">
    <source>
        <dbReference type="Google" id="ProtNLM"/>
    </source>
</evidence>
<accession>A0AAN7CD76</accession>
<proteinExistence type="predicted"/>
<evidence type="ECO:0000256" key="1">
    <source>
        <dbReference type="SAM" id="SignalP"/>
    </source>
</evidence>
<reference evidence="2" key="2">
    <citation type="submission" date="2023-05" db="EMBL/GenBank/DDBJ databases">
        <authorList>
            <consortium name="Lawrence Berkeley National Laboratory"/>
            <person name="Steindorff A."/>
            <person name="Hensen N."/>
            <person name="Bonometti L."/>
            <person name="Westerberg I."/>
            <person name="Brannstrom I.O."/>
            <person name="Guillou S."/>
            <person name="Cros-Aarteil S."/>
            <person name="Calhoun S."/>
            <person name="Haridas S."/>
            <person name="Kuo A."/>
            <person name="Mondo S."/>
            <person name="Pangilinan J."/>
            <person name="Riley R."/>
            <person name="Labutti K."/>
            <person name="Andreopoulos B."/>
            <person name="Lipzen A."/>
            <person name="Chen C."/>
            <person name="Yanf M."/>
            <person name="Daum C."/>
            <person name="Ng V."/>
            <person name="Clum A."/>
            <person name="Ohm R."/>
            <person name="Martin F."/>
            <person name="Silar P."/>
            <person name="Natvig D."/>
            <person name="Lalanne C."/>
            <person name="Gautier V."/>
            <person name="Ament-Velasquez S.L."/>
            <person name="Kruys A."/>
            <person name="Hutchinson M.I."/>
            <person name="Powell A.J."/>
            <person name="Barry K."/>
            <person name="Miller A.N."/>
            <person name="Grigoriev I.V."/>
            <person name="Debuchy R."/>
            <person name="Gladieux P."/>
            <person name="Thoren M.H."/>
            <person name="Johannesson H."/>
        </authorList>
    </citation>
    <scope>NUCLEOTIDE SEQUENCE</scope>
    <source>
        <strain evidence="2">CBS 532.94</strain>
    </source>
</reference>
<keyword evidence="1" id="KW-0732">Signal</keyword>
<name>A0AAN7CD76_9PEZI</name>
<feature type="signal peptide" evidence="1">
    <location>
        <begin position="1"/>
        <end position="21"/>
    </location>
</feature>
<evidence type="ECO:0000313" key="2">
    <source>
        <dbReference type="EMBL" id="KAK4239396.1"/>
    </source>
</evidence>
<comment type="caution">
    <text evidence="2">The sequence shown here is derived from an EMBL/GenBank/DDBJ whole genome shotgun (WGS) entry which is preliminary data.</text>
</comment>
<dbReference type="InterPro" id="IPR011043">
    <property type="entry name" value="Gal_Oxase/kelch_b-propeller"/>
</dbReference>
<organism evidence="2 3">
    <name type="scientific">Achaetomium macrosporum</name>
    <dbReference type="NCBI Taxonomy" id="79813"/>
    <lineage>
        <taxon>Eukaryota</taxon>
        <taxon>Fungi</taxon>
        <taxon>Dikarya</taxon>
        <taxon>Ascomycota</taxon>
        <taxon>Pezizomycotina</taxon>
        <taxon>Sordariomycetes</taxon>
        <taxon>Sordariomycetidae</taxon>
        <taxon>Sordariales</taxon>
        <taxon>Chaetomiaceae</taxon>
        <taxon>Achaetomium</taxon>
    </lineage>
</organism>
<dbReference type="Proteomes" id="UP001303760">
    <property type="component" value="Unassembled WGS sequence"/>
</dbReference>
<dbReference type="SUPFAM" id="SSF50965">
    <property type="entry name" value="Galactose oxidase, central domain"/>
    <property type="match status" value="1"/>
</dbReference>
<keyword evidence="3" id="KW-1185">Reference proteome</keyword>
<evidence type="ECO:0000313" key="3">
    <source>
        <dbReference type="Proteomes" id="UP001303760"/>
    </source>
</evidence>
<dbReference type="AlphaFoldDB" id="A0AAN7CD76"/>
<protein>
    <recommendedName>
        <fullName evidence="4">Kelch repeat-containing protein</fullName>
    </recommendedName>
</protein>
<gene>
    <name evidence="2" type="ORF">C8A03DRAFT_43003</name>
</gene>
<dbReference type="EMBL" id="MU860065">
    <property type="protein sequence ID" value="KAK4239396.1"/>
    <property type="molecule type" value="Genomic_DNA"/>
</dbReference>
<feature type="chain" id="PRO_5043011840" description="Kelch repeat-containing protein" evidence="1">
    <location>
        <begin position="22"/>
        <end position="402"/>
    </location>
</feature>
<reference evidence="2" key="1">
    <citation type="journal article" date="2023" name="Mol. Phylogenet. Evol.">
        <title>Genome-scale phylogeny and comparative genomics of the fungal order Sordariales.</title>
        <authorList>
            <person name="Hensen N."/>
            <person name="Bonometti L."/>
            <person name="Westerberg I."/>
            <person name="Brannstrom I.O."/>
            <person name="Guillou S."/>
            <person name="Cros-Aarteil S."/>
            <person name="Calhoun S."/>
            <person name="Haridas S."/>
            <person name="Kuo A."/>
            <person name="Mondo S."/>
            <person name="Pangilinan J."/>
            <person name="Riley R."/>
            <person name="LaButti K."/>
            <person name="Andreopoulos B."/>
            <person name="Lipzen A."/>
            <person name="Chen C."/>
            <person name="Yan M."/>
            <person name="Daum C."/>
            <person name="Ng V."/>
            <person name="Clum A."/>
            <person name="Steindorff A."/>
            <person name="Ohm R.A."/>
            <person name="Martin F."/>
            <person name="Silar P."/>
            <person name="Natvig D.O."/>
            <person name="Lalanne C."/>
            <person name="Gautier V."/>
            <person name="Ament-Velasquez S.L."/>
            <person name="Kruys A."/>
            <person name="Hutchinson M.I."/>
            <person name="Powell A.J."/>
            <person name="Barry K."/>
            <person name="Miller A.N."/>
            <person name="Grigoriev I.V."/>
            <person name="Debuchy R."/>
            <person name="Gladieux P."/>
            <person name="Hiltunen Thoren M."/>
            <person name="Johannesson H."/>
        </authorList>
    </citation>
    <scope>NUCLEOTIDE SEQUENCE</scope>
    <source>
        <strain evidence="2">CBS 532.94</strain>
    </source>
</reference>
<dbReference type="Gene3D" id="2.120.10.80">
    <property type="entry name" value="Kelch-type beta propeller"/>
    <property type="match status" value="1"/>
</dbReference>
<sequence>MRFHRSLSRLLPLLGLGCVAGAQFSDVPSLENFYRRGGASATMIGNYVYFDGGEVSQALDGKAPGEHTTRPVNSTISIDISKSWTTSDVVLRTIDRPWSSKINQVIWTNYDAAVFYVWAGRWFGGNNMTANELWKFTPDSSGGGSWALETPANPELLDGLEQAEYMVFANDNDTGFAIGGVANGWTRKGRLSDQAIPGMVAFAMKTKSWYNLIAGLSPILQADTLAAGAGHYIPNFGPSGLIMALGGVSHPVDAAVNWDTARAYDFRNLTFFDPQTRQTYWQRTTGDIPPSPRSQFCLAGFQNSEGGYEMIVMGGYDHRDKILYKDTYILSLPGFVWITAPDSPTGARRTPACVSVGNRQLLMIGGTAVGGWENKDTAPQGLALFDMTEMKWKDSYDANAAV</sequence>